<feature type="domain" description="N-acetyltransferase" evidence="1">
    <location>
        <begin position="20"/>
        <end position="188"/>
    </location>
</feature>
<dbReference type="SUPFAM" id="SSF55729">
    <property type="entry name" value="Acyl-CoA N-acyltransferases (Nat)"/>
    <property type="match status" value="1"/>
</dbReference>
<reference evidence="2" key="1">
    <citation type="submission" date="2015-08" db="EMBL/GenBank/DDBJ databases">
        <authorList>
            <person name="Babu N.S."/>
            <person name="Beckwith C.J."/>
            <person name="Beseler K.G."/>
            <person name="Brison A."/>
            <person name="Carone J.V."/>
            <person name="Caskin T.P."/>
            <person name="Diamond M."/>
            <person name="Durham M.E."/>
            <person name="Foxe J.M."/>
            <person name="Go M."/>
            <person name="Henderson B.A."/>
            <person name="Jones I.B."/>
            <person name="McGettigan J.A."/>
            <person name="Micheletti S.J."/>
            <person name="Nasrallah M.E."/>
            <person name="Ortiz D."/>
            <person name="Piller C.R."/>
            <person name="Privatt S.R."/>
            <person name="Schneider S.L."/>
            <person name="Sharp S."/>
            <person name="Smith T.C."/>
            <person name="Stanton J.D."/>
            <person name="Ullery H.E."/>
            <person name="Wilson R.J."/>
            <person name="Serrano M.G."/>
            <person name="Buck G."/>
            <person name="Lee V."/>
            <person name="Wang Y."/>
            <person name="Carvalho R."/>
            <person name="Voegtly L."/>
            <person name="Shi R."/>
            <person name="Duckworth R."/>
            <person name="Johnson A."/>
            <person name="Loviza R."/>
            <person name="Walstead R."/>
            <person name="Shah Z."/>
            <person name="Kiflezghi M."/>
            <person name="Wade K."/>
            <person name="Ball S.L."/>
            <person name="Bradley K.W."/>
            <person name="Asai D.J."/>
            <person name="Bowman C.A."/>
            <person name="Russell D.A."/>
            <person name="Pope W.H."/>
            <person name="Jacobs-Sera D."/>
            <person name="Hendrix R.W."/>
            <person name="Hatfull G.F."/>
        </authorList>
    </citation>
    <scope>NUCLEOTIDE SEQUENCE</scope>
</reference>
<proteinExistence type="predicted"/>
<evidence type="ECO:0000313" key="2">
    <source>
        <dbReference type="EMBL" id="CUR56213.1"/>
    </source>
</evidence>
<gene>
    <name evidence="2" type="ORF">NOCA110174</name>
</gene>
<dbReference type="PROSITE" id="PS51186">
    <property type="entry name" value="GNAT"/>
    <property type="match status" value="1"/>
</dbReference>
<dbReference type="GO" id="GO:0005737">
    <property type="term" value="C:cytoplasm"/>
    <property type="evidence" value="ECO:0007669"/>
    <property type="project" value="TreeGrafter"/>
</dbReference>
<dbReference type="EMBL" id="CZKB01000001">
    <property type="protein sequence ID" value="CUR56213.1"/>
    <property type="molecule type" value="Genomic_DNA"/>
</dbReference>
<evidence type="ECO:0000259" key="1">
    <source>
        <dbReference type="PROSITE" id="PS51186"/>
    </source>
</evidence>
<sequence>MTTAADLYPPFGLRVVAGPLELRGLTDDLVVELCVLAEAGIHDPDEMPFYFPWTAAPAGQLGRNTAAYHWGKRSTFSPEDFCLDLAVLLDGRVIGCQGVAAKHFPVTRTGETGSWLGREFQGRGLGTAMRRAMCALLFDHLGFEEITSAAFLDNPASLAVSRKVGYRPTAVSRIKRREGELALNQGLVLTPETFERGDVPVEVTGAAAVRSFIGLDAVARPAS</sequence>
<keyword evidence="2" id="KW-0808">Transferase</keyword>
<dbReference type="Pfam" id="PF13302">
    <property type="entry name" value="Acetyltransf_3"/>
    <property type="match status" value="1"/>
</dbReference>
<organism evidence="2">
    <name type="scientific">metagenome</name>
    <dbReference type="NCBI Taxonomy" id="256318"/>
    <lineage>
        <taxon>unclassified sequences</taxon>
        <taxon>metagenomes</taxon>
    </lineage>
</organism>
<dbReference type="PANTHER" id="PTHR43441">
    <property type="entry name" value="RIBOSOMAL-PROTEIN-SERINE ACETYLTRANSFERASE"/>
    <property type="match status" value="1"/>
</dbReference>
<accession>A0A2P2C2G9</accession>
<dbReference type="InterPro" id="IPR016181">
    <property type="entry name" value="Acyl_CoA_acyltransferase"/>
</dbReference>
<dbReference type="GO" id="GO:0008999">
    <property type="term" value="F:protein-N-terminal-alanine acetyltransferase activity"/>
    <property type="evidence" value="ECO:0007669"/>
    <property type="project" value="TreeGrafter"/>
</dbReference>
<dbReference type="PANTHER" id="PTHR43441:SF11">
    <property type="entry name" value="RIBOSOMAL-PROTEIN-SERINE ACETYLTRANSFERASE"/>
    <property type="match status" value="1"/>
</dbReference>
<name>A0A2P2C2G9_9ZZZZ</name>
<dbReference type="GO" id="GO:1990189">
    <property type="term" value="F:protein N-terminal-serine acetyltransferase activity"/>
    <property type="evidence" value="ECO:0007669"/>
    <property type="project" value="TreeGrafter"/>
</dbReference>
<dbReference type="InterPro" id="IPR051908">
    <property type="entry name" value="Ribosomal_N-acetyltransferase"/>
</dbReference>
<dbReference type="AlphaFoldDB" id="A0A2P2C2G9"/>
<dbReference type="Gene3D" id="3.40.630.30">
    <property type="match status" value="1"/>
</dbReference>
<protein>
    <submittedName>
        <fullName evidence="2">GCN5-related N-acetyltransferase</fullName>
    </submittedName>
</protein>
<dbReference type="InterPro" id="IPR000182">
    <property type="entry name" value="GNAT_dom"/>
</dbReference>